<sequence>MDLRQLNTFKAIAEEGSFVRAAERLQYAQSTISLQIQQLEEELGVELFDRQRRKIQLTPAGRALLMHAQHVINQVAQLQQDLAAIVTGESGHLRIGMIEAVARLYLPEILRKFRARYPRIQLTIEVLSTIHVHEQLAADQIDLGVSTPPAADMGLVFEPLQTAPIMLLLSEQHPLCQQPTITLSDLKDECLLLTHPPCAYRSAIEQAFVARGLPLATNIEIGSIEVIKQAVQQGLGIALVPELATHSIPPGIVIRNVSDLHLHLPLGLITRAIPIPQGKAAQAFSSLLRQTMTAA</sequence>
<name>A0A455SH77_9CHLR</name>
<dbReference type="GO" id="GO:0003677">
    <property type="term" value="F:DNA binding"/>
    <property type="evidence" value="ECO:0007669"/>
    <property type="project" value="UniProtKB-KW"/>
</dbReference>
<evidence type="ECO:0000256" key="3">
    <source>
        <dbReference type="ARBA" id="ARBA00023125"/>
    </source>
</evidence>
<dbReference type="PROSITE" id="PS50931">
    <property type="entry name" value="HTH_LYSR"/>
    <property type="match status" value="1"/>
</dbReference>
<protein>
    <submittedName>
        <fullName evidence="6">LysR family transcriptional regulator</fullName>
    </submittedName>
</protein>
<organism evidence="6">
    <name type="scientific">Thermosporothrix sp. COM3</name>
    <dbReference type="NCBI Taxonomy" id="2490863"/>
    <lineage>
        <taxon>Bacteria</taxon>
        <taxon>Bacillati</taxon>
        <taxon>Chloroflexota</taxon>
        <taxon>Ktedonobacteria</taxon>
        <taxon>Ktedonobacterales</taxon>
        <taxon>Thermosporotrichaceae</taxon>
        <taxon>Thermosporothrix</taxon>
    </lineage>
</organism>
<dbReference type="FunFam" id="1.10.10.10:FF:000001">
    <property type="entry name" value="LysR family transcriptional regulator"/>
    <property type="match status" value="1"/>
</dbReference>
<keyword evidence="4" id="KW-0804">Transcription</keyword>
<dbReference type="SUPFAM" id="SSF46785">
    <property type="entry name" value="Winged helix' DNA-binding domain"/>
    <property type="match status" value="1"/>
</dbReference>
<gene>
    <name evidence="6" type="ORF">KTC_16510</name>
</gene>
<dbReference type="InterPro" id="IPR036388">
    <property type="entry name" value="WH-like_DNA-bd_sf"/>
</dbReference>
<dbReference type="AlphaFoldDB" id="A0A455SH77"/>
<dbReference type="InterPro" id="IPR005119">
    <property type="entry name" value="LysR_subst-bd"/>
</dbReference>
<keyword evidence="2" id="KW-0805">Transcription regulation</keyword>
<dbReference type="Gene3D" id="3.40.190.290">
    <property type="match status" value="1"/>
</dbReference>
<keyword evidence="3" id="KW-0238">DNA-binding</keyword>
<dbReference type="InterPro" id="IPR036390">
    <property type="entry name" value="WH_DNA-bd_sf"/>
</dbReference>
<comment type="similarity">
    <text evidence="1">Belongs to the LysR transcriptional regulatory family.</text>
</comment>
<evidence type="ECO:0000256" key="4">
    <source>
        <dbReference type="ARBA" id="ARBA00023163"/>
    </source>
</evidence>
<evidence type="ECO:0000313" key="6">
    <source>
        <dbReference type="EMBL" id="BBH86900.1"/>
    </source>
</evidence>
<dbReference type="SUPFAM" id="SSF53850">
    <property type="entry name" value="Periplasmic binding protein-like II"/>
    <property type="match status" value="1"/>
</dbReference>
<dbReference type="GO" id="GO:0003700">
    <property type="term" value="F:DNA-binding transcription factor activity"/>
    <property type="evidence" value="ECO:0007669"/>
    <property type="project" value="InterPro"/>
</dbReference>
<evidence type="ECO:0000256" key="1">
    <source>
        <dbReference type="ARBA" id="ARBA00009437"/>
    </source>
</evidence>
<dbReference type="Pfam" id="PF00126">
    <property type="entry name" value="HTH_1"/>
    <property type="match status" value="1"/>
</dbReference>
<dbReference type="InterPro" id="IPR000847">
    <property type="entry name" value="LysR_HTH_N"/>
</dbReference>
<dbReference type="CDD" id="cd05466">
    <property type="entry name" value="PBP2_LTTR_substrate"/>
    <property type="match status" value="1"/>
</dbReference>
<feature type="domain" description="HTH lysR-type" evidence="5">
    <location>
        <begin position="1"/>
        <end position="58"/>
    </location>
</feature>
<dbReference type="InterPro" id="IPR050950">
    <property type="entry name" value="HTH-type_LysR_regulators"/>
</dbReference>
<evidence type="ECO:0000256" key="2">
    <source>
        <dbReference type="ARBA" id="ARBA00023015"/>
    </source>
</evidence>
<proteinExistence type="inferred from homology"/>
<dbReference type="Gene3D" id="1.10.10.10">
    <property type="entry name" value="Winged helix-like DNA-binding domain superfamily/Winged helix DNA-binding domain"/>
    <property type="match status" value="1"/>
</dbReference>
<reference evidence="6" key="1">
    <citation type="submission" date="2018-12" db="EMBL/GenBank/DDBJ databases">
        <title>Novel natural products biosynthetic potential of the class Ktedonobacteria.</title>
        <authorList>
            <person name="Zheng Y."/>
            <person name="Saitou A."/>
            <person name="Wang C.M."/>
            <person name="Toyoda A."/>
            <person name="Minakuchi Y."/>
            <person name="Sekiguchi Y."/>
            <person name="Ueda K."/>
            <person name="Takano H."/>
            <person name="Sakai Y."/>
            <person name="Yokota A."/>
            <person name="Yabe S."/>
        </authorList>
    </citation>
    <scope>NUCLEOTIDE SEQUENCE</scope>
    <source>
        <strain evidence="6">COM3</strain>
    </source>
</reference>
<accession>A0A455SH77</accession>
<dbReference type="PRINTS" id="PR00039">
    <property type="entry name" value="HTHLYSR"/>
</dbReference>
<evidence type="ECO:0000259" key="5">
    <source>
        <dbReference type="PROSITE" id="PS50931"/>
    </source>
</evidence>
<dbReference type="GO" id="GO:0005829">
    <property type="term" value="C:cytosol"/>
    <property type="evidence" value="ECO:0007669"/>
    <property type="project" value="TreeGrafter"/>
</dbReference>
<dbReference type="PANTHER" id="PTHR30419">
    <property type="entry name" value="HTH-TYPE TRANSCRIPTIONAL REGULATOR YBHD"/>
    <property type="match status" value="1"/>
</dbReference>
<dbReference type="EMBL" id="AP019376">
    <property type="protein sequence ID" value="BBH86900.1"/>
    <property type="molecule type" value="Genomic_DNA"/>
</dbReference>
<dbReference type="Pfam" id="PF03466">
    <property type="entry name" value="LysR_substrate"/>
    <property type="match status" value="1"/>
</dbReference>